<organism evidence="2 3">
    <name type="scientific">Haloferula helveola</name>
    <dbReference type="NCBI Taxonomy" id="490095"/>
    <lineage>
        <taxon>Bacteria</taxon>
        <taxon>Pseudomonadati</taxon>
        <taxon>Verrucomicrobiota</taxon>
        <taxon>Verrucomicrobiia</taxon>
        <taxon>Verrucomicrobiales</taxon>
        <taxon>Verrucomicrobiaceae</taxon>
        <taxon>Haloferula</taxon>
    </lineage>
</organism>
<dbReference type="EMBL" id="AP024702">
    <property type="protein sequence ID" value="BCX50082.1"/>
    <property type="molecule type" value="Genomic_DNA"/>
</dbReference>
<keyword evidence="1" id="KW-0732">Signal</keyword>
<reference evidence="2 3" key="1">
    <citation type="submission" date="2021-06" db="EMBL/GenBank/DDBJ databases">
        <title>Complete genome of Haloferula helveola possessing various polysaccharide degrading enzymes.</title>
        <authorList>
            <person name="Takami H."/>
            <person name="Huang C."/>
            <person name="Hamasaki K."/>
        </authorList>
    </citation>
    <scope>NUCLEOTIDE SEQUENCE [LARGE SCALE GENOMIC DNA]</scope>
    <source>
        <strain evidence="2 3">CN-1</strain>
    </source>
</reference>
<evidence type="ECO:0000313" key="3">
    <source>
        <dbReference type="Proteomes" id="UP001374893"/>
    </source>
</evidence>
<gene>
    <name evidence="2" type="ORF">HAHE_39900</name>
</gene>
<protein>
    <recommendedName>
        <fullName evidence="4">Lipoprotein</fullName>
    </recommendedName>
</protein>
<accession>A0ABM7RIS4</accession>
<dbReference type="RefSeq" id="WP_338686980.1">
    <property type="nucleotide sequence ID" value="NZ_AP024702.1"/>
</dbReference>
<evidence type="ECO:0000256" key="1">
    <source>
        <dbReference type="SAM" id="SignalP"/>
    </source>
</evidence>
<dbReference type="Proteomes" id="UP001374893">
    <property type="component" value="Chromosome"/>
</dbReference>
<dbReference type="PROSITE" id="PS51257">
    <property type="entry name" value="PROKAR_LIPOPROTEIN"/>
    <property type="match status" value="1"/>
</dbReference>
<feature type="chain" id="PRO_5046414642" description="Lipoprotein" evidence="1">
    <location>
        <begin position="23"/>
        <end position="205"/>
    </location>
</feature>
<feature type="signal peptide" evidence="1">
    <location>
        <begin position="1"/>
        <end position="22"/>
    </location>
</feature>
<proteinExistence type="predicted"/>
<name>A0ABM7RIS4_9BACT</name>
<sequence>MIRAAVLLVPCLLALSSCMGLRATKHTYASGPSADVGGARVRLGFRPEGTKGPSFMMSAMVVGGGVATLDGPFRWRVEALGETGRHESLVVHRIRTRTSKTGRDEWFPAGELGRRAEFRALKGKEGVVRARYPIPGLLKVIPEEDGALDVWVDVAVSGPEGTRRKTLQFRMDPTVKSQNEVVFLPVEIARSIGTDPADWEDSMWD</sequence>
<evidence type="ECO:0008006" key="4">
    <source>
        <dbReference type="Google" id="ProtNLM"/>
    </source>
</evidence>
<evidence type="ECO:0000313" key="2">
    <source>
        <dbReference type="EMBL" id="BCX50082.1"/>
    </source>
</evidence>
<keyword evidence="3" id="KW-1185">Reference proteome</keyword>